<keyword evidence="3 8" id="KW-0812">Transmembrane</keyword>
<dbReference type="InterPro" id="IPR005018">
    <property type="entry name" value="DOMON_domain"/>
</dbReference>
<dbReference type="OrthoDB" id="6372137at2759"/>
<protein>
    <recommendedName>
        <fullName evidence="13">Cytochrome b561 domain-containing protein</fullName>
    </recommendedName>
</protein>
<dbReference type="EMBL" id="OA883171">
    <property type="protein sequence ID" value="CAD7278158.1"/>
    <property type="molecule type" value="Genomic_DNA"/>
</dbReference>
<sequence length="533" mass="58405">TRAYFSPGTGSRRPYLLDPVPEGVHMGAEGRFVDGYLICSFNQSFDTFVEGHSFNLGSERYHLQIAAGEMNTTTEVMGFHHERYSMSPRLNLTSAELTLEPTTLDSFYEGCGVTAGCMGCNQAYSCSGSESCISSKNCASMLRYSVADGHYGFLFYRRASSEDNWISIALSENKGMGPSSSATICAPMGGDEGVRPQSYWIKGEEDPIPIENEVEGLIEDSTGSFDDGLLWCSFSRDAITTVEGKEFDLLNSKFFLTVSGAPSYHGPKKAVSGAPVDFNKITGPLADNKWKLEAHAICMILAWLGSASCGILTARYYKKSWSEKEMCGKAIWDRKKKKTVADQRRSADHVLLETLLQVHVANMLATVALSVMGFAFILSELGEFEKGTHPIVGLISLILAFVQPFMALARCEPDHPKRPIFNWAHFIVGNSAHILAVTNIFLAVDMEEGGLRLPTVSYYFLIPAVVVYVLAHLGLSVLAPRQAKKQNGGDNAGEKLRQGLLFLQIIVSWTMALILCLIITGDLKVDPDGKKFA</sequence>
<evidence type="ECO:0000256" key="1">
    <source>
        <dbReference type="ARBA" id="ARBA00004370"/>
    </source>
</evidence>
<organism evidence="11">
    <name type="scientific">Notodromas monacha</name>
    <dbReference type="NCBI Taxonomy" id="399045"/>
    <lineage>
        <taxon>Eukaryota</taxon>
        <taxon>Metazoa</taxon>
        <taxon>Ecdysozoa</taxon>
        <taxon>Arthropoda</taxon>
        <taxon>Crustacea</taxon>
        <taxon>Oligostraca</taxon>
        <taxon>Ostracoda</taxon>
        <taxon>Podocopa</taxon>
        <taxon>Podocopida</taxon>
        <taxon>Cypridocopina</taxon>
        <taxon>Cypridoidea</taxon>
        <taxon>Cyprididae</taxon>
        <taxon>Notodromas</taxon>
    </lineage>
</organism>
<keyword evidence="12" id="KW-1185">Reference proteome</keyword>
<feature type="transmembrane region" description="Helical" evidence="8">
    <location>
        <begin position="456"/>
        <end position="479"/>
    </location>
</feature>
<feature type="non-terminal residue" evidence="11">
    <location>
        <position position="1"/>
    </location>
</feature>
<accession>A0A7R9GEX9</accession>
<proteinExistence type="predicted"/>
<feature type="transmembrane region" description="Helical" evidence="8">
    <location>
        <begin position="354"/>
        <end position="378"/>
    </location>
</feature>
<feature type="transmembrane region" description="Helical" evidence="8">
    <location>
        <begin position="390"/>
        <end position="408"/>
    </location>
</feature>
<feature type="transmembrane region" description="Helical" evidence="8">
    <location>
        <begin position="420"/>
        <end position="444"/>
    </location>
</feature>
<evidence type="ECO:0000256" key="2">
    <source>
        <dbReference type="ARBA" id="ARBA00022448"/>
    </source>
</evidence>
<comment type="subcellular location">
    <subcellularLocation>
        <location evidence="1">Membrane</location>
    </subcellularLocation>
</comment>
<dbReference type="Proteomes" id="UP000678499">
    <property type="component" value="Unassembled WGS sequence"/>
</dbReference>
<evidence type="ECO:0000313" key="11">
    <source>
        <dbReference type="EMBL" id="CAD7278158.1"/>
    </source>
</evidence>
<evidence type="ECO:0000256" key="6">
    <source>
        <dbReference type="ARBA" id="ARBA00022989"/>
    </source>
</evidence>
<reference evidence="11" key="1">
    <citation type="submission" date="2020-11" db="EMBL/GenBank/DDBJ databases">
        <authorList>
            <person name="Tran Van P."/>
        </authorList>
    </citation>
    <scope>NUCLEOTIDE SEQUENCE</scope>
</reference>
<dbReference type="Gene3D" id="1.20.120.1770">
    <property type="match status" value="1"/>
</dbReference>
<keyword evidence="2" id="KW-0813">Transport</keyword>
<dbReference type="AlphaFoldDB" id="A0A7R9GEX9"/>
<dbReference type="PANTHER" id="PTHR23130:SF171">
    <property type="entry name" value="OS01G0895300 PROTEIN"/>
    <property type="match status" value="1"/>
</dbReference>
<keyword evidence="5" id="KW-0249">Electron transport</keyword>
<evidence type="ECO:0000313" key="12">
    <source>
        <dbReference type="Proteomes" id="UP000678499"/>
    </source>
</evidence>
<gene>
    <name evidence="11" type="ORF">NMOB1V02_LOCUS5869</name>
</gene>
<name>A0A7R9GEX9_9CRUS</name>
<evidence type="ECO:0000256" key="5">
    <source>
        <dbReference type="ARBA" id="ARBA00022982"/>
    </source>
</evidence>
<feature type="domain" description="Cytochrome b561" evidence="10">
    <location>
        <begin position="262"/>
        <end position="481"/>
    </location>
</feature>
<evidence type="ECO:0008006" key="13">
    <source>
        <dbReference type="Google" id="ProtNLM"/>
    </source>
</evidence>
<evidence type="ECO:0000259" key="10">
    <source>
        <dbReference type="PROSITE" id="PS50939"/>
    </source>
</evidence>
<evidence type="ECO:0000259" key="9">
    <source>
        <dbReference type="PROSITE" id="PS50836"/>
    </source>
</evidence>
<dbReference type="CDD" id="cd08760">
    <property type="entry name" value="Cyt_b561_FRRS1_like"/>
    <property type="match status" value="1"/>
</dbReference>
<evidence type="ECO:0000256" key="7">
    <source>
        <dbReference type="ARBA" id="ARBA00023136"/>
    </source>
</evidence>
<feature type="transmembrane region" description="Helical" evidence="8">
    <location>
        <begin position="294"/>
        <end position="317"/>
    </location>
</feature>
<dbReference type="PROSITE" id="PS50836">
    <property type="entry name" value="DOMON"/>
    <property type="match status" value="1"/>
</dbReference>
<dbReference type="GO" id="GO:0016020">
    <property type="term" value="C:membrane"/>
    <property type="evidence" value="ECO:0007669"/>
    <property type="project" value="UniProtKB-SubCell"/>
</dbReference>
<feature type="transmembrane region" description="Helical" evidence="8">
    <location>
        <begin position="500"/>
        <end position="520"/>
    </location>
</feature>
<dbReference type="InterPro" id="IPR006593">
    <property type="entry name" value="Cyt_b561/ferric_Rdtase_TM"/>
</dbReference>
<dbReference type="SMART" id="SM00665">
    <property type="entry name" value="B561"/>
    <property type="match status" value="1"/>
</dbReference>
<evidence type="ECO:0000256" key="4">
    <source>
        <dbReference type="ARBA" id="ARBA00022729"/>
    </source>
</evidence>
<keyword evidence="6 8" id="KW-1133">Transmembrane helix</keyword>
<evidence type="ECO:0000256" key="8">
    <source>
        <dbReference type="SAM" id="Phobius"/>
    </source>
</evidence>
<dbReference type="PANTHER" id="PTHR23130">
    <property type="entry name" value="CYTOCHROME B561 AND DOMON DOMAIN-CONTAINING PROTEIN"/>
    <property type="match status" value="1"/>
</dbReference>
<dbReference type="PROSITE" id="PS50939">
    <property type="entry name" value="CYTOCHROME_B561"/>
    <property type="match status" value="1"/>
</dbReference>
<keyword evidence="4" id="KW-0732">Signal</keyword>
<feature type="domain" description="DOMON" evidence="9">
    <location>
        <begin position="138"/>
        <end position="261"/>
    </location>
</feature>
<dbReference type="EMBL" id="CAJPEX010001134">
    <property type="protein sequence ID" value="CAG0918310.1"/>
    <property type="molecule type" value="Genomic_DNA"/>
</dbReference>
<keyword evidence="7 8" id="KW-0472">Membrane</keyword>
<evidence type="ECO:0000256" key="3">
    <source>
        <dbReference type="ARBA" id="ARBA00022692"/>
    </source>
</evidence>